<sequence length="236" mass="26089">MARYGVPPVPAMQDRAVSRRDPSASRPPCLTALASRMAEFVGAVGLWRETSKPSPLVPLHGGITSPHNPHYHIHITTSPHHRITTLPHHHSTPPPLHPSTPQRHNNLTSSQHRRSHACAAASHHSWAIVARASRRPRRDSNRSTRSTRSIAPSLHHSITSLTPRPRLADRPGPPPPRDLLRTILRAGRESSQTGRELFCDRGAKLCRVSADEDPLRGGRDGQLAQLLHAPEMYECP</sequence>
<accession>A0A218ZEH9</accession>
<dbReference type="Proteomes" id="UP000242519">
    <property type="component" value="Unassembled WGS sequence"/>
</dbReference>
<gene>
    <name evidence="2" type="ORF">B2J93_1734</name>
</gene>
<proteinExistence type="predicted"/>
<keyword evidence="3" id="KW-1185">Reference proteome</keyword>
<dbReference type="InParanoid" id="A0A218ZEH9"/>
<feature type="region of interest" description="Disordered" evidence="1">
    <location>
        <begin position="83"/>
        <end position="109"/>
    </location>
</feature>
<protein>
    <submittedName>
        <fullName evidence="2">Uncharacterized protein</fullName>
    </submittedName>
</protein>
<reference evidence="2 3" key="1">
    <citation type="submission" date="2017-04" db="EMBL/GenBank/DDBJ databases">
        <title>Draft genome sequence of Marssonina coronaria NL1: causal agent of apple blotch.</title>
        <authorList>
            <person name="Cheng Q."/>
        </authorList>
    </citation>
    <scope>NUCLEOTIDE SEQUENCE [LARGE SCALE GENOMIC DNA]</scope>
    <source>
        <strain evidence="2 3">NL1</strain>
    </source>
</reference>
<evidence type="ECO:0000256" key="1">
    <source>
        <dbReference type="SAM" id="MobiDB-lite"/>
    </source>
</evidence>
<feature type="region of interest" description="Disordered" evidence="1">
    <location>
        <begin position="1"/>
        <end position="27"/>
    </location>
</feature>
<feature type="region of interest" description="Disordered" evidence="1">
    <location>
        <begin position="128"/>
        <end position="179"/>
    </location>
</feature>
<dbReference type="AlphaFoldDB" id="A0A218ZEH9"/>
<organism evidence="2 3">
    <name type="scientific">Diplocarpon coronariae</name>
    <dbReference type="NCBI Taxonomy" id="2795749"/>
    <lineage>
        <taxon>Eukaryota</taxon>
        <taxon>Fungi</taxon>
        <taxon>Dikarya</taxon>
        <taxon>Ascomycota</taxon>
        <taxon>Pezizomycotina</taxon>
        <taxon>Leotiomycetes</taxon>
        <taxon>Helotiales</taxon>
        <taxon>Drepanopezizaceae</taxon>
        <taxon>Diplocarpon</taxon>
    </lineage>
</organism>
<dbReference type="EMBL" id="MZNU01000061">
    <property type="protein sequence ID" value="OWP05685.1"/>
    <property type="molecule type" value="Genomic_DNA"/>
</dbReference>
<comment type="caution">
    <text evidence="2">The sequence shown here is derived from an EMBL/GenBank/DDBJ whole genome shotgun (WGS) entry which is preliminary data.</text>
</comment>
<name>A0A218ZEH9_9HELO</name>
<evidence type="ECO:0000313" key="3">
    <source>
        <dbReference type="Proteomes" id="UP000242519"/>
    </source>
</evidence>
<evidence type="ECO:0000313" key="2">
    <source>
        <dbReference type="EMBL" id="OWP05685.1"/>
    </source>
</evidence>